<sequence>MSTLTVWKFNTSDGADKALTKLENLQKQQLIQVLDAAIASWPQGRKRPKTYQAMNTVGAGALGGAFWGMLFGLIFFVPLLGMIVGATAGALSGKFTDYGINDDFIKELQNKVTEGTSALFLLTGQVTLDKVEAAFTAEEKGELIQSNLSAEQEAKLREDFGAELDAELDTEKQPT</sequence>
<evidence type="ECO:0000256" key="1">
    <source>
        <dbReference type="SAM" id="Phobius"/>
    </source>
</evidence>
<dbReference type="RefSeq" id="WP_268611213.1">
    <property type="nucleotide sequence ID" value="NZ_CP113797.1"/>
</dbReference>
<dbReference type="Pfam" id="PF06897">
    <property type="entry name" value="DUF1269"/>
    <property type="match status" value="1"/>
</dbReference>
<accession>A0A9E8ZG78</accession>
<evidence type="ECO:0000313" key="3">
    <source>
        <dbReference type="Proteomes" id="UP001163152"/>
    </source>
</evidence>
<organism evidence="2 3">
    <name type="scientific">Thermocoleostomius sinensis A174</name>
    <dbReference type="NCBI Taxonomy" id="2016057"/>
    <lineage>
        <taxon>Bacteria</taxon>
        <taxon>Bacillati</taxon>
        <taxon>Cyanobacteriota</taxon>
        <taxon>Cyanophyceae</taxon>
        <taxon>Oculatellales</taxon>
        <taxon>Oculatellaceae</taxon>
        <taxon>Thermocoleostomius</taxon>
    </lineage>
</organism>
<dbReference type="EMBL" id="CP113797">
    <property type="protein sequence ID" value="WAL61259.1"/>
    <property type="molecule type" value="Genomic_DNA"/>
</dbReference>
<protein>
    <submittedName>
        <fullName evidence="2">DUF1269 domain-containing protein</fullName>
    </submittedName>
</protein>
<gene>
    <name evidence="2" type="ORF">OXH18_04470</name>
</gene>
<dbReference type="Proteomes" id="UP001163152">
    <property type="component" value="Chromosome"/>
</dbReference>
<keyword evidence="1" id="KW-0472">Membrane</keyword>
<keyword evidence="1" id="KW-0812">Transmembrane</keyword>
<name>A0A9E8ZG78_9CYAN</name>
<reference evidence="2" key="1">
    <citation type="submission" date="2022-12" db="EMBL/GenBank/DDBJ databases">
        <title>Polyphasic identification of a Novel Hot-Spring Cyanobacterium Ocullathermofonsia sinensis gen nov. sp. nov. and Genomic Insights on its Adaptations to the Thermal Habitat.</title>
        <authorList>
            <person name="Daroch M."/>
            <person name="Tang J."/>
            <person name="Jiang Y."/>
        </authorList>
    </citation>
    <scope>NUCLEOTIDE SEQUENCE</scope>
    <source>
        <strain evidence="2">PKUAC-SCTA174</strain>
    </source>
</reference>
<dbReference type="KEGG" id="tsin:OXH18_04470"/>
<keyword evidence="1" id="KW-1133">Transmembrane helix</keyword>
<proteinExistence type="predicted"/>
<feature type="transmembrane region" description="Helical" evidence="1">
    <location>
        <begin position="65"/>
        <end position="91"/>
    </location>
</feature>
<dbReference type="InterPro" id="IPR009200">
    <property type="entry name" value="DUF1269_membrane"/>
</dbReference>
<dbReference type="AlphaFoldDB" id="A0A9E8ZG78"/>
<evidence type="ECO:0000313" key="2">
    <source>
        <dbReference type="EMBL" id="WAL61259.1"/>
    </source>
</evidence>
<keyword evidence="3" id="KW-1185">Reference proteome</keyword>